<evidence type="ECO:0000256" key="4">
    <source>
        <dbReference type="ARBA" id="ARBA00023002"/>
    </source>
</evidence>
<keyword evidence="4" id="KW-0560">Oxidoreductase</keyword>
<evidence type="ECO:0000259" key="7">
    <source>
        <dbReference type="PROSITE" id="PS51296"/>
    </source>
</evidence>
<organism evidence="8">
    <name type="scientific">marine metagenome</name>
    <dbReference type="NCBI Taxonomy" id="408172"/>
    <lineage>
        <taxon>unclassified sequences</taxon>
        <taxon>metagenomes</taxon>
        <taxon>ecological metagenomes</taxon>
    </lineage>
</organism>
<dbReference type="InterPro" id="IPR017941">
    <property type="entry name" value="Rieske_2Fe-2S"/>
</dbReference>
<dbReference type="PRINTS" id="PR00090">
    <property type="entry name" value="RNGDIOXGNASE"/>
</dbReference>
<dbReference type="EMBL" id="UINC01014095">
    <property type="protein sequence ID" value="SVA60371.1"/>
    <property type="molecule type" value="Genomic_DNA"/>
</dbReference>
<reference evidence="8" key="1">
    <citation type="submission" date="2018-05" db="EMBL/GenBank/DDBJ databases">
        <authorList>
            <person name="Lanie J.A."/>
            <person name="Ng W.-L."/>
            <person name="Kazmierczak K.M."/>
            <person name="Andrzejewski T.M."/>
            <person name="Davidsen T.M."/>
            <person name="Wayne K.J."/>
            <person name="Tettelin H."/>
            <person name="Glass J.I."/>
            <person name="Rusch D."/>
            <person name="Podicherti R."/>
            <person name="Tsui H.-C.T."/>
            <person name="Winkler M.E."/>
        </authorList>
    </citation>
    <scope>NUCLEOTIDE SEQUENCE</scope>
</reference>
<dbReference type="Pfam" id="PF00848">
    <property type="entry name" value="Ring_hydroxyl_A"/>
    <property type="match status" value="1"/>
</dbReference>
<dbReference type="InterPro" id="IPR001663">
    <property type="entry name" value="Rng_hydr_dOase-A"/>
</dbReference>
<dbReference type="Pfam" id="PF00355">
    <property type="entry name" value="Rieske"/>
    <property type="match status" value="1"/>
</dbReference>
<dbReference type="InterPro" id="IPR036922">
    <property type="entry name" value="Rieske_2Fe-2S_sf"/>
</dbReference>
<evidence type="ECO:0000256" key="2">
    <source>
        <dbReference type="ARBA" id="ARBA00022714"/>
    </source>
</evidence>
<evidence type="ECO:0000313" key="8">
    <source>
        <dbReference type="EMBL" id="SVA60371.1"/>
    </source>
</evidence>
<name>A0A381X7B5_9ZZZZ</name>
<evidence type="ECO:0000256" key="3">
    <source>
        <dbReference type="ARBA" id="ARBA00022723"/>
    </source>
</evidence>
<dbReference type="CDD" id="cd03469">
    <property type="entry name" value="Rieske_RO_Alpha_N"/>
    <property type="match status" value="1"/>
</dbReference>
<dbReference type="SUPFAM" id="SSF50022">
    <property type="entry name" value="ISP domain"/>
    <property type="match status" value="1"/>
</dbReference>
<dbReference type="PROSITE" id="PS51296">
    <property type="entry name" value="RIESKE"/>
    <property type="match status" value="1"/>
</dbReference>
<dbReference type="GO" id="GO:0051537">
    <property type="term" value="F:2 iron, 2 sulfur cluster binding"/>
    <property type="evidence" value="ECO:0007669"/>
    <property type="project" value="UniProtKB-KW"/>
</dbReference>
<evidence type="ECO:0000256" key="6">
    <source>
        <dbReference type="ARBA" id="ARBA00023014"/>
    </source>
</evidence>
<dbReference type="AlphaFoldDB" id="A0A381X7B5"/>
<accession>A0A381X7B5</accession>
<dbReference type="PANTHER" id="PTHR43756">
    <property type="entry name" value="CHOLINE MONOOXYGENASE, CHLOROPLASTIC"/>
    <property type="match status" value="1"/>
</dbReference>
<keyword evidence="3" id="KW-0479">Metal-binding</keyword>
<dbReference type="Gene3D" id="2.102.10.10">
    <property type="entry name" value="Rieske [2Fe-2S] iron-sulphur domain"/>
    <property type="match status" value="1"/>
</dbReference>
<dbReference type="SUPFAM" id="SSF55961">
    <property type="entry name" value="Bet v1-like"/>
    <property type="match status" value="1"/>
</dbReference>
<keyword evidence="6" id="KW-0411">Iron-sulfur</keyword>
<protein>
    <recommendedName>
        <fullName evidence="7">Rieske domain-containing protein</fullName>
    </recommendedName>
</protein>
<evidence type="ECO:0000256" key="5">
    <source>
        <dbReference type="ARBA" id="ARBA00023004"/>
    </source>
</evidence>
<dbReference type="GO" id="GO:0005506">
    <property type="term" value="F:iron ion binding"/>
    <property type="evidence" value="ECO:0007669"/>
    <property type="project" value="InterPro"/>
</dbReference>
<dbReference type="Gene3D" id="3.90.380.10">
    <property type="entry name" value="Naphthalene 1,2-dioxygenase Alpha Subunit, Chain A, domain 1"/>
    <property type="match status" value="1"/>
</dbReference>
<keyword evidence="2" id="KW-0001">2Fe-2S</keyword>
<keyword evidence="5" id="KW-0408">Iron</keyword>
<dbReference type="InterPro" id="IPR015879">
    <property type="entry name" value="Ring_hydroxy_dOase_asu_C_dom"/>
</dbReference>
<comment type="cofactor">
    <cofactor evidence="1">
        <name>Fe cation</name>
        <dbReference type="ChEBI" id="CHEBI:24875"/>
    </cofactor>
</comment>
<gene>
    <name evidence="8" type="ORF">METZ01_LOCUS113225</name>
</gene>
<evidence type="ECO:0000256" key="1">
    <source>
        <dbReference type="ARBA" id="ARBA00001962"/>
    </source>
</evidence>
<sequence>MDNDIFHSELDNIFYKNWLCIGRSNDVSKKGNYIKFDIGSESIIIIRNNKNILNGFFNVCRHRGTRICIEERGSFSNTVQCKYHGWTYNLEGKLVGAPNMDDVDKFEKKDYPLYKILIKEWEGFIFICLSEEVEEFDIFYEPIKNKFDEWQLSGLETIEKKDYLVKANWKLVMQNYNECYHCPTIHPDLAKIHHFTSGKNDLYDGPFLGGFMTLNENMDSITKSGDLSSKPLPGISKINLNRVYYYSIFPNMLISLHPDYVMYHTVLPISTNECKVTCSWLFLQKNNDQYKKSDAIEFWDNTNKQDWNISELSQLGIQSKKYSPGPYSGRESLLSTFDDYYLSNLNK</sequence>
<dbReference type="PANTHER" id="PTHR43756:SF5">
    <property type="entry name" value="CHOLINE MONOOXYGENASE, CHLOROPLASTIC"/>
    <property type="match status" value="1"/>
</dbReference>
<feature type="domain" description="Rieske" evidence="7">
    <location>
        <begin position="18"/>
        <end position="127"/>
    </location>
</feature>
<dbReference type="GO" id="GO:0016491">
    <property type="term" value="F:oxidoreductase activity"/>
    <property type="evidence" value="ECO:0007669"/>
    <property type="project" value="UniProtKB-KW"/>
</dbReference>
<proteinExistence type="predicted"/>